<dbReference type="PIRSF" id="PIRSF027893">
    <property type="entry name" value="UCP027893"/>
    <property type="match status" value="1"/>
</dbReference>
<dbReference type="InterPro" id="IPR007841">
    <property type="entry name" value="UPF0210"/>
</dbReference>
<dbReference type="InterPro" id="IPR014537">
    <property type="entry name" value="UCP027893"/>
</dbReference>
<dbReference type="Pfam" id="PF05167">
    <property type="entry name" value="DUF711"/>
    <property type="match status" value="1"/>
</dbReference>
<reference evidence="1" key="1">
    <citation type="submission" date="2006-12" db="EMBL/GenBank/DDBJ databases">
        <title>Complete sequence of Pyrobaculum islandicum DSM 4184.</title>
        <authorList>
            <person name="Copeland A."/>
            <person name="Lucas S."/>
            <person name="Lapidus A."/>
            <person name="Barry K."/>
            <person name="Detter J.C."/>
            <person name="Glavina del Rio T."/>
            <person name="Dalin E."/>
            <person name="Tice H."/>
            <person name="Pitluck S."/>
            <person name="Meincke L."/>
            <person name="Brettin T."/>
            <person name="Bruce D."/>
            <person name="Han C."/>
            <person name="Tapia R."/>
            <person name="Gilna P."/>
            <person name="Schmutz J."/>
            <person name="Larimer F."/>
            <person name="Land M."/>
            <person name="Hauser L."/>
            <person name="Kyrpides N."/>
            <person name="Mikhailova N."/>
            <person name="Cozen A.E."/>
            <person name="Fitz-Gibbon S.T."/>
            <person name="House C.H."/>
            <person name="Saltikov C."/>
            <person name="Lowe T."/>
            <person name="Richardson P."/>
        </authorList>
    </citation>
    <scope>NUCLEOTIDE SEQUENCE [LARGE SCALE GENOMIC DNA]</scope>
    <source>
        <strain evidence="1">DSM 4184</strain>
    </source>
</reference>
<dbReference type="RefSeq" id="WP_011762695.1">
    <property type="nucleotide sequence ID" value="NC_008701.1"/>
</dbReference>
<dbReference type="PANTHER" id="PTHR37560:SF2">
    <property type="entry name" value="DUF711 DOMAIN-CONTAINING PROTEIN"/>
    <property type="match status" value="1"/>
</dbReference>
<dbReference type="Gene3D" id="3.20.70.20">
    <property type="match status" value="1"/>
</dbReference>
<dbReference type="KEGG" id="pis:Pisl_0944"/>
<evidence type="ECO:0000313" key="2">
    <source>
        <dbReference type="Proteomes" id="UP000002595"/>
    </source>
</evidence>
<organism evidence="1 2">
    <name type="scientific">Pyrobaculum islandicum (strain DSM 4184 / JCM 9189 / GEO3)</name>
    <dbReference type="NCBI Taxonomy" id="384616"/>
    <lineage>
        <taxon>Archaea</taxon>
        <taxon>Thermoproteota</taxon>
        <taxon>Thermoprotei</taxon>
        <taxon>Thermoproteales</taxon>
        <taxon>Thermoproteaceae</taxon>
        <taxon>Pyrobaculum</taxon>
    </lineage>
</organism>
<sequence length="321" mass="36388">MRIRAVTLHVRWDDDFSIVDKFLQVTKDINALTIRISVSPPPPGQVEKVIKTLRDRGVKYISALHLYYNAEDIYRLVSQYEVFGTLNDVLEYVKFLKNIYSKGEIHLSRYISLIIGGHVYNSPYFPASLSTERGLSVSLLYPNDIENVDDISFILKKGEEVGRYIAELIGVKFLGLDGSLSPWGEESVAKAVERIFGMRLGNVGSHYAIYRLNKAIKEAEVKKVGFNEVMLPLAEDEELKRLIREGVLDLSKLISYISVCVPGLDMAPIKISQWDRLRRLLYDLLAIAEVKKRPIGVRIFPVDTDEYYIEGFGNTPALVLG</sequence>
<name>A1RT38_PYRIL</name>
<evidence type="ECO:0000313" key="1">
    <source>
        <dbReference type="EMBL" id="ABL88120.1"/>
    </source>
</evidence>
<dbReference type="EMBL" id="CP000504">
    <property type="protein sequence ID" value="ABL88120.1"/>
    <property type="molecule type" value="Genomic_DNA"/>
</dbReference>
<keyword evidence="2" id="KW-1185">Reference proteome</keyword>
<dbReference type="GeneID" id="4617813"/>
<dbReference type="SUPFAM" id="SSF51998">
    <property type="entry name" value="PFL-like glycyl radical enzymes"/>
    <property type="match status" value="1"/>
</dbReference>
<dbReference type="AlphaFoldDB" id="A1RT38"/>
<proteinExistence type="predicted"/>
<dbReference type="PANTHER" id="PTHR37560">
    <property type="entry name" value="UPF0210 PROTEIN SPR0218"/>
    <property type="match status" value="1"/>
</dbReference>
<dbReference type="HOGENOM" id="CLU_064235_0_0_2"/>
<accession>A1RT38</accession>
<protein>
    <recommendedName>
        <fullName evidence="3">DUF711 family protein</fullName>
    </recommendedName>
</protein>
<dbReference type="OrthoDB" id="36493at2157"/>
<dbReference type="STRING" id="384616.Pisl_0944"/>
<evidence type="ECO:0008006" key="3">
    <source>
        <dbReference type="Google" id="ProtNLM"/>
    </source>
</evidence>
<dbReference type="Proteomes" id="UP000002595">
    <property type="component" value="Chromosome"/>
</dbReference>
<dbReference type="eggNOG" id="arCOG04321">
    <property type="taxonomic scope" value="Archaea"/>
</dbReference>
<gene>
    <name evidence="1" type="ordered locus">Pisl_0944</name>
</gene>